<accession>A0A243RYU4</accession>
<evidence type="ECO:0000313" key="3">
    <source>
        <dbReference type="Proteomes" id="UP000195105"/>
    </source>
</evidence>
<name>A0A243RYU4_9ACTN</name>
<keyword evidence="1" id="KW-0732">Signal</keyword>
<dbReference type="Proteomes" id="UP000195105">
    <property type="component" value="Unassembled WGS sequence"/>
</dbReference>
<evidence type="ECO:0008006" key="4">
    <source>
        <dbReference type="Google" id="ProtNLM"/>
    </source>
</evidence>
<dbReference type="EMBL" id="NGFN01000186">
    <property type="protein sequence ID" value="OUD00339.1"/>
    <property type="molecule type" value="Genomic_DNA"/>
</dbReference>
<sequence>MLVKKNNQQRSTTKLRIARFAVCGATLLIGAAASPPAHAQGVDLSSLPVVGGLLGGGGGGAEDAAENASEAVSG</sequence>
<keyword evidence="3" id="KW-1185">Reference proteome</keyword>
<gene>
    <name evidence="2" type="ORF">CA983_26175</name>
</gene>
<protein>
    <recommendedName>
        <fullName evidence="4">ATP-binding protein</fullName>
    </recommendedName>
</protein>
<proteinExistence type="predicted"/>
<comment type="caution">
    <text evidence="2">The sequence shown here is derived from an EMBL/GenBank/DDBJ whole genome shotgun (WGS) entry which is preliminary data.</text>
</comment>
<feature type="signal peptide" evidence="1">
    <location>
        <begin position="1"/>
        <end position="39"/>
    </location>
</feature>
<reference evidence="2 3" key="1">
    <citation type="submission" date="2017-05" db="EMBL/GenBank/DDBJ databases">
        <title>Biotechnological potential of actinobacteria isolated from South African environments.</title>
        <authorList>
            <person name="Le Roes-Hill M."/>
            <person name="Prins A."/>
            <person name="Durrell K.A."/>
        </authorList>
    </citation>
    <scope>NUCLEOTIDE SEQUENCE [LARGE SCALE GENOMIC DNA]</scope>
    <source>
        <strain evidence="2 3">HMC13</strain>
    </source>
</reference>
<evidence type="ECO:0000313" key="2">
    <source>
        <dbReference type="EMBL" id="OUD00339.1"/>
    </source>
</evidence>
<organism evidence="2 3">
    <name type="scientific">Streptomyces swartbergensis</name>
    <dbReference type="NCBI Taxonomy" id="487165"/>
    <lineage>
        <taxon>Bacteria</taxon>
        <taxon>Bacillati</taxon>
        <taxon>Actinomycetota</taxon>
        <taxon>Actinomycetes</taxon>
        <taxon>Kitasatosporales</taxon>
        <taxon>Streptomycetaceae</taxon>
        <taxon>Streptomyces</taxon>
    </lineage>
</organism>
<evidence type="ECO:0000256" key="1">
    <source>
        <dbReference type="SAM" id="SignalP"/>
    </source>
</evidence>
<feature type="chain" id="PRO_5011992383" description="ATP-binding protein" evidence="1">
    <location>
        <begin position="40"/>
        <end position="74"/>
    </location>
</feature>
<dbReference type="AlphaFoldDB" id="A0A243RYU4"/>